<dbReference type="PANTHER" id="PTHR43821">
    <property type="entry name" value="NAD(P)H NITROREDUCTASE YDJA-RELATED"/>
    <property type="match status" value="1"/>
</dbReference>
<dbReference type="OrthoDB" id="9804207at2"/>
<feature type="binding site" evidence="8">
    <location>
        <position position="35"/>
    </location>
    <ligand>
        <name>FMN</name>
        <dbReference type="ChEBI" id="CHEBI:58210"/>
        <note>ligand shared between dimeric partners</note>
    </ligand>
</feature>
<organism evidence="10 11">
    <name type="scientific">Pseudoalteromonas espejiana</name>
    <dbReference type="NCBI Taxonomy" id="28107"/>
    <lineage>
        <taxon>Bacteria</taxon>
        <taxon>Pseudomonadati</taxon>
        <taxon>Pseudomonadota</taxon>
        <taxon>Gammaproteobacteria</taxon>
        <taxon>Alteromonadales</taxon>
        <taxon>Pseudoalteromonadaceae</taxon>
        <taxon>Pseudoalteromonas</taxon>
    </lineage>
</organism>
<dbReference type="PANTHER" id="PTHR43821:SF1">
    <property type="entry name" value="NAD(P)H NITROREDUCTASE YDJA-RELATED"/>
    <property type="match status" value="1"/>
</dbReference>
<name>A0A510XUR2_9GAMM</name>
<protein>
    <recommendedName>
        <fullName evidence="7">Putative NAD(P)H nitroreductase</fullName>
        <ecNumber evidence="7">1.-.-.-</ecNumber>
    </recommendedName>
</protein>
<comment type="caution">
    <text evidence="10">The sequence shown here is derived from an EMBL/GenBank/DDBJ whole genome shotgun (WGS) entry which is preliminary data.</text>
</comment>
<comment type="similarity">
    <text evidence="1 7">Belongs to the nitroreductase family.</text>
</comment>
<evidence type="ECO:0000259" key="9">
    <source>
        <dbReference type="Pfam" id="PF00881"/>
    </source>
</evidence>
<evidence type="ECO:0000256" key="7">
    <source>
        <dbReference type="PIRNR" id="PIRNR000232"/>
    </source>
</evidence>
<evidence type="ECO:0000256" key="8">
    <source>
        <dbReference type="PIRSR" id="PIRSR000232-1"/>
    </source>
</evidence>
<dbReference type="EC" id="1.-.-.-" evidence="7"/>
<feature type="domain" description="Nitroreductase" evidence="9">
    <location>
        <begin position="9"/>
        <end position="161"/>
    </location>
</feature>
<dbReference type="InterPro" id="IPR026021">
    <property type="entry name" value="YdjA-like"/>
</dbReference>
<dbReference type="InterPro" id="IPR052530">
    <property type="entry name" value="NAD(P)H_nitroreductase"/>
</dbReference>
<reference evidence="10 11" key="1">
    <citation type="submission" date="2019-07" db="EMBL/GenBank/DDBJ databases">
        <title>Whole genome shotgun sequence of Pseudoalteromonas espejiana NBRC 102222.</title>
        <authorList>
            <person name="Hosoyama A."/>
            <person name="Uohara A."/>
            <person name="Ohji S."/>
            <person name="Ichikawa N."/>
        </authorList>
    </citation>
    <scope>NUCLEOTIDE SEQUENCE [LARGE SCALE GENOMIC DNA]</scope>
    <source>
        <strain evidence="10 11">NBRC 102222</strain>
    </source>
</reference>
<comment type="cofactor">
    <cofactor evidence="8">
        <name>FMN</name>
        <dbReference type="ChEBI" id="CHEBI:58210"/>
    </cofactor>
    <text evidence="8">Binds 1 FMN per subunit.</text>
</comment>
<keyword evidence="3 7" id="KW-0288">FMN</keyword>
<proteinExistence type="inferred from homology"/>
<evidence type="ECO:0000256" key="6">
    <source>
        <dbReference type="ARBA" id="ARBA00023027"/>
    </source>
</evidence>
<dbReference type="InterPro" id="IPR000415">
    <property type="entry name" value="Nitroreductase-like"/>
</dbReference>
<feature type="binding site" description="in other chain" evidence="8">
    <location>
        <begin position="131"/>
        <end position="133"/>
    </location>
    <ligand>
        <name>FMN</name>
        <dbReference type="ChEBI" id="CHEBI:58210"/>
        <note>ligand shared between dimeric partners</note>
    </ligand>
</feature>
<evidence type="ECO:0000313" key="11">
    <source>
        <dbReference type="Proteomes" id="UP000321419"/>
    </source>
</evidence>
<accession>A0A510XUR2</accession>
<keyword evidence="6 7" id="KW-0520">NAD</keyword>
<evidence type="ECO:0000256" key="3">
    <source>
        <dbReference type="ARBA" id="ARBA00022643"/>
    </source>
</evidence>
<keyword evidence="4 7" id="KW-0521">NADP</keyword>
<dbReference type="NCBIfam" id="NF008088">
    <property type="entry name" value="PRK10828.1"/>
    <property type="match status" value="1"/>
</dbReference>
<keyword evidence="5 7" id="KW-0560">Oxidoreductase</keyword>
<evidence type="ECO:0000256" key="5">
    <source>
        <dbReference type="ARBA" id="ARBA00023002"/>
    </source>
</evidence>
<dbReference type="EMBL" id="BJUM01000008">
    <property type="protein sequence ID" value="GEK54287.1"/>
    <property type="molecule type" value="Genomic_DNA"/>
</dbReference>
<gene>
    <name evidence="10" type="primary">ydjA</name>
    <name evidence="10" type="ORF">PES01_11320</name>
</gene>
<dbReference type="CDD" id="cd02135">
    <property type="entry name" value="YdjA-like"/>
    <property type="match status" value="1"/>
</dbReference>
<sequence length="182" mass="20117">MDAIELLLTRQSDSKLTTPGPNLEQLDIIKQAALRVPDHGCIAPWQFIVVEAEARETLGDIYYQSAIAEQQEEKVINRAKELPLRAPMIIIAIAKYQAHPKVPRIEQVQSAGCSVLAMQQAAFAQGLGGVWRTGYFAQSPAVKNALSLNEQDEIVGYLYLGTPVVDCKKSAKHKAEHYFSNL</sequence>
<evidence type="ECO:0000256" key="1">
    <source>
        <dbReference type="ARBA" id="ARBA00007118"/>
    </source>
</evidence>
<dbReference type="Gene3D" id="3.40.109.10">
    <property type="entry name" value="NADH Oxidase"/>
    <property type="match status" value="1"/>
</dbReference>
<dbReference type="InterPro" id="IPR029479">
    <property type="entry name" value="Nitroreductase"/>
</dbReference>
<dbReference type="GO" id="GO:0016491">
    <property type="term" value="F:oxidoreductase activity"/>
    <property type="evidence" value="ECO:0007669"/>
    <property type="project" value="UniProtKB-UniRule"/>
</dbReference>
<evidence type="ECO:0000313" key="10">
    <source>
        <dbReference type="EMBL" id="GEK54287.1"/>
    </source>
</evidence>
<dbReference type="RefSeq" id="WP_089347568.1">
    <property type="nucleotide sequence ID" value="NZ_BJUM01000008.1"/>
</dbReference>
<evidence type="ECO:0000256" key="4">
    <source>
        <dbReference type="ARBA" id="ARBA00022857"/>
    </source>
</evidence>
<feature type="binding site" description="in other chain" evidence="8">
    <location>
        <begin position="10"/>
        <end position="12"/>
    </location>
    <ligand>
        <name>FMN</name>
        <dbReference type="ChEBI" id="CHEBI:58210"/>
        <note>ligand shared between dimeric partners</note>
    </ligand>
</feature>
<dbReference type="PIRSF" id="PIRSF000232">
    <property type="entry name" value="YdjA"/>
    <property type="match status" value="1"/>
</dbReference>
<keyword evidence="2 7" id="KW-0285">Flavoprotein</keyword>
<feature type="binding site" evidence="8">
    <location>
        <position position="39"/>
    </location>
    <ligand>
        <name>FMN</name>
        <dbReference type="ChEBI" id="CHEBI:58210"/>
        <note>ligand shared between dimeric partners</note>
    </ligand>
</feature>
<keyword evidence="11" id="KW-1185">Reference proteome</keyword>
<evidence type="ECO:0000256" key="2">
    <source>
        <dbReference type="ARBA" id="ARBA00022630"/>
    </source>
</evidence>
<dbReference type="SUPFAM" id="SSF55469">
    <property type="entry name" value="FMN-dependent nitroreductase-like"/>
    <property type="match status" value="1"/>
</dbReference>
<dbReference type="AlphaFoldDB" id="A0A510XUR2"/>
<dbReference type="Pfam" id="PF00881">
    <property type="entry name" value="Nitroreductase"/>
    <property type="match status" value="1"/>
</dbReference>
<dbReference type="Proteomes" id="UP000321419">
    <property type="component" value="Unassembled WGS sequence"/>
</dbReference>